<feature type="transmembrane region" description="Helical" evidence="6">
    <location>
        <begin position="84"/>
        <end position="102"/>
    </location>
</feature>
<dbReference type="InterPro" id="IPR036259">
    <property type="entry name" value="MFS_trans_sf"/>
</dbReference>
<keyword evidence="3 6" id="KW-0812">Transmembrane</keyword>
<evidence type="ECO:0000256" key="3">
    <source>
        <dbReference type="ARBA" id="ARBA00022692"/>
    </source>
</evidence>
<dbReference type="PANTHER" id="PTHR43791:SF52">
    <property type="entry name" value="TRANSPORTER, PUTATIVE (AFU_ORTHOLOGUE AFUA_1G11820)-RELATED"/>
    <property type="match status" value="1"/>
</dbReference>
<reference evidence="8 9" key="1">
    <citation type="submission" date="2017-03" db="EMBL/GenBank/DDBJ databases">
        <title>Genomes of endolithic fungi from Antarctica.</title>
        <authorList>
            <person name="Coleine C."/>
            <person name="Masonjones S."/>
            <person name="Stajich J.E."/>
        </authorList>
    </citation>
    <scope>NUCLEOTIDE SEQUENCE [LARGE SCALE GENOMIC DNA]</scope>
    <source>
        <strain evidence="8 9">CCFEE 6314</strain>
    </source>
</reference>
<sequence length="383" mass="42988">MAALPLNSMKGDDKVDDLEVPAQIESVAEMQHFDPEEEKQVLKKTDYILLPVLCLLLNVAYLDRTNIGNARILGMTEDLDLTGSDYNIALFMFFIPYLLLDVPANMVMRKFRPSVFLSILMFSWGIVTIGTGLVQSFAGLVICRVLLGALEAGFFPGAIYLLAMYYTRYELQKRMAIYYSSALLSTAFGGLLAYAIGHMRNVGGYGAWRWVFILEGLLTVVVAVFAYFTLPDWPAQAKHLSERQRSVLLQKLARDTRDHVENLSSWEVLKVCLRDPKAYFSATMYFGSRRRGISTALMLAVGNVGSILGSNVYLTHEAPTYRTGYAVSMSMTILAQIAATCFLAYAWYENKQKAKGARDHLLSLPEEQLSAMADKHPAYRYTY</sequence>
<feature type="domain" description="Major facilitator superfamily (MFS) profile" evidence="7">
    <location>
        <begin position="49"/>
        <end position="383"/>
    </location>
</feature>
<dbReference type="Gene3D" id="1.20.1250.20">
    <property type="entry name" value="MFS general substrate transporter like domains"/>
    <property type="match status" value="1"/>
</dbReference>
<dbReference type="OrthoDB" id="2985014at2759"/>
<dbReference type="AlphaFoldDB" id="A0A438N006"/>
<dbReference type="PROSITE" id="PS50850">
    <property type="entry name" value="MFS"/>
    <property type="match status" value="1"/>
</dbReference>
<keyword evidence="2" id="KW-0813">Transport</keyword>
<gene>
    <name evidence="8" type="ORF">B0A52_08093</name>
</gene>
<dbReference type="InterPro" id="IPR020846">
    <property type="entry name" value="MFS_dom"/>
</dbReference>
<evidence type="ECO:0000256" key="2">
    <source>
        <dbReference type="ARBA" id="ARBA00022448"/>
    </source>
</evidence>
<dbReference type="GO" id="GO:0022857">
    <property type="term" value="F:transmembrane transporter activity"/>
    <property type="evidence" value="ECO:0007669"/>
    <property type="project" value="InterPro"/>
</dbReference>
<protein>
    <recommendedName>
        <fullName evidence="7">Major facilitator superfamily (MFS) profile domain-containing protein</fullName>
    </recommendedName>
</protein>
<evidence type="ECO:0000259" key="7">
    <source>
        <dbReference type="PROSITE" id="PS50850"/>
    </source>
</evidence>
<dbReference type="PANTHER" id="PTHR43791">
    <property type="entry name" value="PERMEASE-RELATED"/>
    <property type="match status" value="1"/>
</dbReference>
<accession>A0A438N006</accession>
<feature type="transmembrane region" description="Helical" evidence="6">
    <location>
        <begin position="139"/>
        <end position="163"/>
    </location>
</feature>
<feature type="transmembrane region" description="Helical" evidence="6">
    <location>
        <begin position="175"/>
        <end position="196"/>
    </location>
</feature>
<dbReference type="GO" id="GO:0016020">
    <property type="term" value="C:membrane"/>
    <property type="evidence" value="ECO:0007669"/>
    <property type="project" value="UniProtKB-SubCell"/>
</dbReference>
<name>A0A438N006_EXOME</name>
<evidence type="ECO:0000256" key="4">
    <source>
        <dbReference type="ARBA" id="ARBA00022989"/>
    </source>
</evidence>
<feature type="transmembrane region" description="Helical" evidence="6">
    <location>
        <begin position="325"/>
        <end position="348"/>
    </location>
</feature>
<comment type="subcellular location">
    <subcellularLocation>
        <location evidence="1">Membrane</location>
        <topology evidence="1">Multi-pass membrane protein</topology>
    </subcellularLocation>
</comment>
<dbReference type="EMBL" id="NAJM01000033">
    <property type="protein sequence ID" value="RVX69026.1"/>
    <property type="molecule type" value="Genomic_DNA"/>
</dbReference>
<comment type="caution">
    <text evidence="8">The sequence shown here is derived from an EMBL/GenBank/DDBJ whole genome shotgun (WGS) entry which is preliminary data.</text>
</comment>
<evidence type="ECO:0000256" key="6">
    <source>
        <dbReference type="SAM" id="Phobius"/>
    </source>
</evidence>
<proteinExistence type="predicted"/>
<dbReference type="SUPFAM" id="SSF103473">
    <property type="entry name" value="MFS general substrate transporter"/>
    <property type="match status" value="1"/>
</dbReference>
<dbReference type="VEuPathDB" id="FungiDB:PV10_01951"/>
<feature type="transmembrane region" description="Helical" evidence="6">
    <location>
        <begin position="114"/>
        <end position="133"/>
    </location>
</feature>
<feature type="transmembrane region" description="Helical" evidence="6">
    <location>
        <begin position="208"/>
        <end position="230"/>
    </location>
</feature>
<feature type="transmembrane region" description="Helical" evidence="6">
    <location>
        <begin position="293"/>
        <end position="313"/>
    </location>
</feature>
<dbReference type="FunFam" id="1.20.1250.20:FF:000034">
    <property type="entry name" value="MFS general substrate transporter"/>
    <property type="match status" value="1"/>
</dbReference>
<keyword evidence="5 6" id="KW-0472">Membrane</keyword>
<evidence type="ECO:0000313" key="9">
    <source>
        <dbReference type="Proteomes" id="UP000288859"/>
    </source>
</evidence>
<keyword evidence="4 6" id="KW-1133">Transmembrane helix</keyword>
<evidence type="ECO:0000313" key="8">
    <source>
        <dbReference type="EMBL" id="RVX69026.1"/>
    </source>
</evidence>
<dbReference type="Pfam" id="PF07690">
    <property type="entry name" value="MFS_1"/>
    <property type="match status" value="1"/>
</dbReference>
<dbReference type="Proteomes" id="UP000288859">
    <property type="component" value="Unassembled WGS sequence"/>
</dbReference>
<organism evidence="8 9">
    <name type="scientific">Exophiala mesophila</name>
    <name type="common">Black yeast-like fungus</name>
    <dbReference type="NCBI Taxonomy" id="212818"/>
    <lineage>
        <taxon>Eukaryota</taxon>
        <taxon>Fungi</taxon>
        <taxon>Dikarya</taxon>
        <taxon>Ascomycota</taxon>
        <taxon>Pezizomycotina</taxon>
        <taxon>Eurotiomycetes</taxon>
        <taxon>Chaetothyriomycetidae</taxon>
        <taxon>Chaetothyriales</taxon>
        <taxon>Herpotrichiellaceae</taxon>
        <taxon>Exophiala</taxon>
    </lineage>
</organism>
<evidence type="ECO:0000256" key="1">
    <source>
        <dbReference type="ARBA" id="ARBA00004141"/>
    </source>
</evidence>
<dbReference type="InterPro" id="IPR011701">
    <property type="entry name" value="MFS"/>
</dbReference>
<evidence type="ECO:0000256" key="5">
    <source>
        <dbReference type="ARBA" id="ARBA00023136"/>
    </source>
</evidence>